<evidence type="ECO:0000313" key="2">
    <source>
        <dbReference type="Proteomes" id="UP000488956"/>
    </source>
</evidence>
<sequence>MRRWAQARSRSTPFSTWLRPAAARGCVRQRSVVASGGGAGLRPARRRLAAVCGCVWRGDVRRRSVVASGGGAGLRVAAARGCVRRGDVRRRCGVAFGGGEVIASGGSDLEMKG</sequence>
<dbReference type="AlphaFoldDB" id="A0A6G0JY93"/>
<comment type="caution">
    <text evidence="1">The sequence shown here is derived from an EMBL/GenBank/DDBJ whole genome shotgun (WGS) entry which is preliminary data.</text>
</comment>
<name>A0A6G0JY93_9STRA</name>
<proteinExistence type="predicted"/>
<organism evidence="1 2">
    <name type="scientific">Phytophthora fragariae</name>
    <dbReference type="NCBI Taxonomy" id="53985"/>
    <lineage>
        <taxon>Eukaryota</taxon>
        <taxon>Sar</taxon>
        <taxon>Stramenopiles</taxon>
        <taxon>Oomycota</taxon>
        <taxon>Peronosporomycetes</taxon>
        <taxon>Peronosporales</taxon>
        <taxon>Peronosporaceae</taxon>
        <taxon>Phytophthora</taxon>
    </lineage>
</organism>
<gene>
    <name evidence="1" type="ORF">PF010_g25983</name>
</gene>
<dbReference type="Proteomes" id="UP000488956">
    <property type="component" value="Unassembled WGS sequence"/>
</dbReference>
<protein>
    <submittedName>
        <fullName evidence="1">Uncharacterized protein</fullName>
    </submittedName>
</protein>
<reference evidence="1 2" key="1">
    <citation type="submission" date="2018-09" db="EMBL/GenBank/DDBJ databases">
        <title>Genomic investigation of the strawberry pathogen Phytophthora fragariae indicates pathogenicity is determined by transcriptional variation in three key races.</title>
        <authorList>
            <person name="Adams T.M."/>
            <person name="Armitage A.D."/>
            <person name="Sobczyk M.K."/>
            <person name="Bates H.J."/>
            <person name="Dunwell J.M."/>
            <person name="Nellist C.F."/>
            <person name="Harrison R.J."/>
        </authorList>
    </citation>
    <scope>NUCLEOTIDE SEQUENCE [LARGE SCALE GENOMIC DNA]</scope>
    <source>
        <strain evidence="1 2">ONT-3</strain>
    </source>
</reference>
<accession>A0A6G0JY93</accession>
<dbReference type="EMBL" id="QXFX01003110">
    <property type="protein sequence ID" value="KAE9071158.1"/>
    <property type="molecule type" value="Genomic_DNA"/>
</dbReference>
<evidence type="ECO:0000313" key="1">
    <source>
        <dbReference type="EMBL" id="KAE9071158.1"/>
    </source>
</evidence>